<sequence length="170" mass="18456">MCFSTLPGYTRSTVYASREPSAVVMSLQTTFSLASNVTLFDLADGMQKCVNSCRSSAEVCQLLGSQRRIFKAGSLCKRKTPECDKETSICTDLDGVALCQCKSGYFQFNKMDHSCRGTSRFSGLLRPVPARGRCFSLPQALCSRCDGSKLGVICSCPVGHSRTGYVISVE</sequence>
<accession>A0A7F8Q0F5</accession>
<dbReference type="GO" id="GO:0007507">
    <property type="term" value="P:heart development"/>
    <property type="evidence" value="ECO:0007669"/>
    <property type="project" value="TreeGrafter"/>
</dbReference>
<evidence type="ECO:0000256" key="1">
    <source>
        <dbReference type="ARBA" id="ARBA00004236"/>
    </source>
</evidence>
<keyword evidence="8" id="KW-0325">Glycoprotein</keyword>
<evidence type="ECO:0000256" key="7">
    <source>
        <dbReference type="ARBA" id="ARBA00023157"/>
    </source>
</evidence>
<proteinExistence type="predicted"/>
<evidence type="ECO:0000256" key="6">
    <source>
        <dbReference type="ARBA" id="ARBA00023136"/>
    </source>
</evidence>
<evidence type="ECO:0000256" key="8">
    <source>
        <dbReference type="ARBA" id="ARBA00023180"/>
    </source>
</evidence>
<protein>
    <submittedName>
        <fullName evidence="10">Protein HEG homolog 1-like</fullName>
    </submittedName>
</protein>
<keyword evidence="3" id="KW-0245">EGF-like domain</keyword>
<evidence type="ECO:0000256" key="3">
    <source>
        <dbReference type="ARBA" id="ARBA00022536"/>
    </source>
</evidence>
<evidence type="ECO:0000256" key="5">
    <source>
        <dbReference type="ARBA" id="ARBA00022737"/>
    </source>
</evidence>
<evidence type="ECO:0000256" key="4">
    <source>
        <dbReference type="ARBA" id="ARBA00022729"/>
    </source>
</evidence>
<keyword evidence="4" id="KW-0732">Signal</keyword>
<dbReference type="GeneID" id="115937196"/>
<reference evidence="10" key="1">
    <citation type="submission" date="2025-08" db="UniProtKB">
        <authorList>
            <consortium name="RefSeq"/>
        </authorList>
    </citation>
    <scope>IDENTIFICATION</scope>
    <source>
        <tissue evidence="10">Liver</tissue>
    </source>
</reference>
<comment type="subcellular location">
    <subcellularLocation>
        <location evidence="1">Cell membrane</location>
    </subcellularLocation>
</comment>
<evidence type="ECO:0000256" key="2">
    <source>
        <dbReference type="ARBA" id="ARBA00022475"/>
    </source>
</evidence>
<gene>
    <name evidence="10" type="primary">LOC115937196</name>
</gene>
<dbReference type="PANTHER" id="PTHR24037">
    <property type="entry name" value="HEART DEVELOPMENT PROTEIN WITH EGF-LIKE DOMAINS 1"/>
    <property type="match status" value="1"/>
</dbReference>
<dbReference type="AlphaFoldDB" id="A0A7F8Q0F5"/>
<dbReference type="OrthoDB" id="9946171at2759"/>
<evidence type="ECO:0000313" key="9">
    <source>
        <dbReference type="Proteomes" id="UP000245341"/>
    </source>
</evidence>
<name>A0A7F8Q0F5_LEPWE</name>
<dbReference type="KEGG" id="lww:115937196"/>
<evidence type="ECO:0000313" key="10">
    <source>
        <dbReference type="RefSeq" id="XP_030874604.1"/>
    </source>
</evidence>
<dbReference type="RefSeq" id="XP_030874604.1">
    <property type="nucleotide sequence ID" value="XM_031018744.1"/>
</dbReference>
<keyword evidence="5" id="KW-0677">Repeat</keyword>
<keyword evidence="2" id="KW-1003">Cell membrane</keyword>
<organism evidence="9 10">
    <name type="scientific">Leptonychotes weddellii</name>
    <name type="common">Weddell seal</name>
    <name type="synonym">Otaria weddellii</name>
    <dbReference type="NCBI Taxonomy" id="9713"/>
    <lineage>
        <taxon>Eukaryota</taxon>
        <taxon>Metazoa</taxon>
        <taxon>Chordata</taxon>
        <taxon>Craniata</taxon>
        <taxon>Vertebrata</taxon>
        <taxon>Euteleostomi</taxon>
        <taxon>Mammalia</taxon>
        <taxon>Eutheria</taxon>
        <taxon>Laurasiatheria</taxon>
        <taxon>Carnivora</taxon>
        <taxon>Caniformia</taxon>
        <taxon>Pinnipedia</taxon>
        <taxon>Phocidae</taxon>
        <taxon>Monachinae</taxon>
        <taxon>Lobodontini</taxon>
        <taxon>Leptonychotes</taxon>
    </lineage>
</organism>
<dbReference type="GO" id="GO:0005886">
    <property type="term" value="C:plasma membrane"/>
    <property type="evidence" value="ECO:0007669"/>
    <property type="project" value="UniProtKB-SubCell"/>
</dbReference>
<dbReference type="Proteomes" id="UP000245341">
    <property type="component" value="Unplaced"/>
</dbReference>
<dbReference type="PANTHER" id="PTHR24037:SF3">
    <property type="entry name" value="PROTEIN HEG HOMOLOG 1"/>
    <property type="match status" value="1"/>
</dbReference>
<keyword evidence="6" id="KW-0472">Membrane</keyword>
<keyword evidence="9" id="KW-1185">Reference proteome</keyword>
<keyword evidence="7" id="KW-1015">Disulfide bond</keyword>